<dbReference type="AlphaFoldDB" id="A0A0M7ADQ4"/>
<gene>
    <name evidence="1" type="ORF">LAX5112_03406</name>
</gene>
<dbReference type="Proteomes" id="UP000053235">
    <property type="component" value="Unassembled WGS sequence"/>
</dbReference>
<protein>
    <submittedName>
        <fullName evidence="1">Uncharacterized protein</fullName>
    </submittedName>
</protein>
<dbReference type="OrthoDB" id="5625447at2"/>
<proteinExistence type="predicted"/>
<evidence type="ECO:0000313" key="1">
    <source>
        <dbReference type="EMBL" id="CTQ73019.1"/>
    </source>
</evidence>
<dbReference type="RefSeq" id="WP_055672833.1">
    <property type="nucleotide sequence ID" value="NZ_CXWD01000013.1"/>
</dbReference>
<reference evidence="2" key="1">
    <citation type="submission" date="2015-07" db="EMBL/GenBank/DDBJ databases">
        <authorList>
            <person name="Rodrigo-Torres Lidia"/>
            <person name="Arahal R.David."/>
        </authorList>
    </citation>
    <scope>NUCLEOTIDE SEQUENCE [LARGE SCALE GENOMIC DNA]</scope>
    <source>
        <strain evidence="2">CECT 5112</strain>
    </source>
</reference>
<evidence type="ECO:0000313" key="2">
    <source>
        <dbReference type="Proteomes" id="UP000053235"/>
    </source>
</evidence>
<organism evidence="1 2">
    <name type="scientific">Roseibium alexandrii</name>
    <dbReference type="NCBI Taxonomy" id="388408"/>
    <lineage>
        <taxon>Bacteria</taxon>
        <taxon>Pseudomonadati</taxon>
        <taxon>Pseudomonadota</taxon>
        <taxon>Alphaproteobacteria</taxon>
        <taxon>Hyphomicrobiales</taxon>
        <taxon>Stappiaceae</taxon>
        <taxon>Roseibium</taxon>
    </lineage>
</organism>
<dbReference type="STRING" id="388408.LAX5112_03406"/>
<dbReference type="EMBL" id="CXWD01000013">
    <property type="protein sequence ID" value="CTQ73019.1"/>
    <property type="molecule type" value="Genomic_DNA"/>
</dbReference>
<keyword evidence="2" id="KW-1185">Reference proteome</keyword>
<accession>A0A0M7ADQ4</accession>
<sequence length="95" mass="10529">MITIQDCIGMSDLDEAEILALAEHEHISEIAAAALGAYLLHQPKGADKIVRMIEDDIRDALDRGDKAHAKELFMALRHFLHEHAGELSRRTSALS</sequence>
<name>A0A0M7ADQ4_9HYPH</name>